<name>A0A7X6I5N5_9BURK</name>
<evidence type="ECO:0000256" key="9">
    <source>
        <dbReference type="ARBA" id="ARBA00023237"/>
    </source>
</evidence>
<dbReference type="Pfam" id="PF00593">
    <property type="entry name" value="TonB_dep_Rec_b-barrel"/>
    <property type="match status" value="1"/>
</dbReference>
<evidence type="ECO:0000313" key="15">
    <source>
        <dbReference type="EMBL" id="NKE65259.1"/>
    </source>
</evidence>
<evidence type="ECO:0000256" key="3">
    <source>
        <dbReference type="ARBA" id="ARBA00022448"/>
    </source>
</evidence>
<dbReference type="PROSITE" id="PS52016">
    <property type="entry name" value="TONB_DEPENDENT_REC_3"/>
    <property type="match status" value="1"/>
</dbReference>
<dbReference type="InterPro" id="IPR039426">
    <property type="entry name" value="TonB-dep_rcpt-like"/>
</dbReference>
<reference evidence="15 16" key="1">
    <citation type="journal article" date="2020" name="Nature">
        <title>Bacterial chemolithoautotrophy via manganese oxidation.</title>
        <authorList>
            <person name="Yu H."/>
            <person name="Leadbetter J.R."/>
        </authorList>
    </citation>
    <scope>NUCLEOTIDE SEQUENCE [LARGE SCALE GENOMIC DNA]</scope>
    <source>
        <strain evidence="15 16">RBP-1</strain>
    </source>
</reference>
<keyword evidence="12" id="KW-0732">Signal</keyword>
<keyword evidence="9 10" id="KW-0998">Cell outer membrane</keyword>
<keyword evidence="3 10" id="KW-0813">Transport</keyword>
<dbReference type="Proteomes" id="UP000521868">
    <property type="component" value="Unassembled WGS sequence"/>
</dbReference>
<evidence type="ECO:0000256" key="2">
    <source>
        <dbReference type="ARBA" id="ARBA00009810"/>
    </source>
</evidence>
<dbReference type="Gene3D" id="2.40.170.20">
    <property type="entry name" value="TonB-dependent receptor, beta-barrel domain"/>
    <property type="match status" value="1"/>
</dbReference>
<evidence type="ECO:0000313" key="16">
    <source>
        <dbReference type="Proteomes" id="UP000521868"/>
    </source>
</evidence>
<evidence type="ECO:0000259" key="13">
    <source>
        <dbReference type="Pfam" id="PF00593"/>
    </source>
</evidence>
<feature type="signal peptide" evidence="12">
    <location>
        <begin position="1"/>
        <end position="24"/>
    </location>
</feature>
<dbReference type="PANTHER" id="PTHR30069:SF40">
    <property type="entry name" value="TONB-DEPENDENT RECEPTOR NMB0964-RELATED"/>
    <property type="match status" value="1"/>
</dbReference>
<dbReference type="PANTHER" id="PTHR30069">
    <property type="entry name" value="TONB-DEPENDENT OUTER MEMBRANE RECEPTOR"/>
    <property type="match status" value="1"/>
</dbReference>
<accession>A0A7X6I5N5</accession>
<dbReference type="GO" id="GO:0009279">
    <property type="term" value="C:cell outer membrane"/>
    <property type="evidence" value="ECO:0007669"/>
    <property type="project" value="UniProtKB-SubCell"/>
</dbReference>
<keyword evidence="7 10" id="KW-0472">Membrane</keyword>
<protein>
    <submittedName>
        <fullName evidence="15">TonB-dependent receptor</fullName>
    </submittedName>
</protein>
<comment type="subcellular location">
    <subcellularLocation>
        <location evidence="1 10">Cell outer membrane</location>
        <topology evidence="1 10">Multi-pass membrane protein</topology>
    </subcellularLocation>
</comment>
<comment type="similarity">
    <text evidence="2 10 11">Belongs to the TonB-dependent receptor family.</text>
</comment>
<dbReference type="GO" id="GO:0044718">
    <property type="term" value="P:siderophore transmembrane transport"/>
    <property type="evidence" value="ECO:0007669"/>
    <property type="project" value="TreeGrafter"/>
</dbReference>
<evidence type="ECO:0000259" key="14">
    <source>
        <dbReference type="Pfam" id="PF07715"/>
    </source>
</evidence>
<dbReference type="InterPro" id="IPR000531">
    <property type="entry name" value="Beta-barrel_TonB"/>
</dbReference>
<evidence type="ECO:0000256" key="11">
    <source>
        <dbReference type="RuleBase" id="RU003357"/>
    </source>
</evidence>
<feature type="domain" description="TonB-dependent receptor plug" evidence="14">
    <location>
        <begin position="52"/>
        <end position="145"/>
    </location>
</feature>
<dbReference type="Pfam" id="PF07715">
    <property type="entry name" value="Plug"/>
    <property type="match status" value="1"/>
</dbReference>
<feature type="domain" description="TonB-dependent receptor-like beta-barrel" evidence="13">
    <location>
        <begin position="240"/>
        <end position="643"/>
    </location>
</feature>
<evidence type="ECO:0000256" key="4">
    <source>
        <dbReference type="ARBA" id="ARBA00022452"/>
    </source>
</evidence>
<feature type="chain" id="PRO_5030748931" evidence="12">
    <location>
        <begin position="25"/>
        <end position="689"/>
    </location>
</feature>
<evidence type="ECO:0000256" key="10">
    <source>
        <dbReference type="PROSITE-ProRule" id="PRU01360"/>
    </source>
</evidence>
<dbReference type="RefSeq" id="WP_168106274.1">
    <property type="nucleotide sequence ID" value="NZ_VTOX01000001.1"/>
</dbReference>
<evidence type="ECO:0000256" key="12">
    <source>
        <dbReference type="SAM" id="SignalP"/>
    </source>
</evidence>
<dbReference type="InterPro" id="IPR036942">
    <property type="entry name" value="Beta-barrel_TonB_sf"/>
</dbReference>
<keyword evidence="8 15" id="KW-0675">Receptor</keyword>
<keyword evidence="6 11" id="KW-0798">TonB box</keyword>
<evidence type="ECO:0000256" key="8">
    <source>
        <dbReference type="ARBA" id="ARBA00023170"/>
    </source>
</evidence>
<dbReference type="PROSITE" id="PS51257">
    <property type="entry name" value="PROKAR_LIPOPROTEIN"/>
    <property type="match status" value="1"/>
</dbReference>
<evidence type="ECO:0000256" key="6">
    <source>
        <dbReference type="ARBA" id="ARBA00023077"/>
    </source>
</evidence>
<dbReference type="SUPFAM" id="SSF56935">
    <property type="entry name" value="Porins"/>
    <property type="match status" value="1"/>
</dbReference>
<gene>
    <name evidence="15" type="ORF">RAMLITH_05450</name>
</gene>
<dbReference type="Gene3D" id="2.170.130.10">
    <property type="entry name" value="TonB-dependent receptor, plug domain"/>
    <property type="match status" value="1"/>
</dbReference>
<organism evidence="15 16">
    <name type="scientific">Ramlibacter lithotrophicus</name>
    <dbReference type="NCBI Taxonomy" id="2606681"/>
    <lineage>
        <taxon>Bacteria</taxon>
        <taxon>Pseudomonadati</taxon>
        <taxon>Pseudomonadota</taxon>
        <taxon>Betaproteobacteria</taxon>
        <taxon>Burkholderiales</taxon>
        <taxon>Comamonadaceae</taxon>
        <taxon>Ramlibacter</taxon>
    </lineage>
</organism>
<comment type="caution">
    <text evidence="15">The sequence shown here is derived from an EMBL/GenBank/DDBJ whole genome shotgun (WGS) entry which is preliminary data.</text>
</comment>
<keyword evidence="5 10" id="KW-0812">Transmembrane</keyword>
<evidence type="ECO:0000256" key="1">
    <source>
        <dbReference type="ARBA" id="ARBA00004571"/>
    </source>
</evidence>
<keyword evidence="4 10" id="KW-1134">Transmembrane beta strand</keyword>
<evidence type="ECO:0000256" key="7">
    <source>
        <dbReference type="ARBA" id="ARBA00023136"/>
    </source>
</evidence>
<evidence type="ECO:0000256" key="5">
    <source>
        <dbReference type="ARBA" id="ARBA00022692"/>
    </source>
</evidence>
<dbReference type="InterPro" id="IPR037066">
    <property type="entry name" value="Plug_dom_sf"/>
</dbReference>
<dbReference type="GO" id="GO:0015344">
    <property type="term" value="F:siderophore uptake transmembrane transporter activity"/>
    <property type="evidence" value="ECO:0007669"/>
    <property type="project" value="TreeGrafter"/>
</dbReference>
<keyword evidence="16" id="KW-1185">Reference proteome</keyword>
<dbReference type="AlphaFoldDB" id="A0A7X6I5N5"/>
<dbReference type="EMBL" id="VTOX01000001">
    <property type="protein sequence ID" value="NKE65259.1"/>
    <property type="molecule type" value="Genomic_DNA"/>
</dbReference>
<sequence>MSTNFVRAAIGAAAVAACGGSALAQSALPPVTITGNPLGGSDLVAPAAQLSGTGLTVRSQSTLGETLNQLPGVSSTYFGPNASRPVIRGLDGDRIRILSNGGTALDVSNLSYDHAVAADPLAMERIEVLRGPAALLYGGNAIGGVVNVIDNRIPRQPGEGVLGKADLGYATGGREKNAAAMVETGNSRLGLHVDAFRRRHGDVRVPAALGCTQGGVNRVEARICNSGSEADGGAVGGSLFFDRGYLGASATTYDSSYGAVAEDEVTIGMRSNRYSLEGELRPGGLVQSVKARAGHADYRHTEYEAAEAGTVFRNRGNDLRLEARHAKLGSLEGVLGLQVESARFSADGTEAFAPYSRTRQRALFLYEELATGWGKFTFGGRAEHVQVASEGSPLVARFAPASRSFNPGSASVGVLWNVAPRWQVTGNLAHSQRAPKDYELYADGPHVATGAYEVGSADLGKERSTHAEAGVQWKDGASSLRVNAFSSRFANYIALLGTGRLRDADGGGAGGTGAADCGDGTSLESGCSAEVMPEMAYQGVRATFRGVEASGTMRAWDAAGHTVDVELRGDLVRAMNRSIGQPLPRIAPVRVGATGTWSRGPWSARLGFDHHAAQSRVPAGDRPTGSYTLWQASAQYRMQLQRASLLWYARLDNATDRLAYSATSILTQSAPGRVPLPGRSLKVGLQASF</sequence>
<proteinExistence type="inferred from homology"/>
<dbReference type="InterPro" id="IPR012910">
    <property type="entry name" value="Plug_dom"/>
</dbReference>